<dbReference type="InterPro" id="IPR013154">
    <property type="entry name" value="ADH-like_N"/>
</dbReference>
<dbReference type="InterPro" id="IPR013217">
    <property type="entry name" value="Methyltransf_12"/>
</dbReference>
<dbReference type="InterPro" id="IPR050091">
    <property type="entry name" value="PKS_NRPS_Biosynth_Enz"/>
</dbReference>
<dbReference type="Gene3D" id="3.40.50.720">
    <property type="entry name" value="NAD(P)-binding Rossmann-like Domain"/>
    <property type="match status" value="1"/>
</dbReference>
<dbReference type="InterPro" id="IPR049551">
    <property type="entry name" value="PKS_DH_C"/>
</dbReference>
<dbReference type="InterPro" id="IPR014043">
    <property type="entry name" value="Acyl_transferase_dom"/>
</dbReference>
<feature type="region of interest" description="N-terminal hotdog fold" evidence="8">
    <location>
        <begin position="173"/>
        <end position="301"/>
    </location>
</feature>
<dbReference type="InterPro" id="IPR011032">
    <property type="entry name" value="GroES-like_sf"/>
</dbReference>
<feature type="domain" description="Carrier" evidence="9">
    <location>
        <begin position="1636"/>
        <end position="1716"/>
    </location>
</feature>
<dbReference type="SUPFAM" id="SSF51735">
    <property type="entry name" value="NAD(P)-binding Rossmann-fold domains"/>
    <property type="match status" value="2"/>
</dbReference>
<dbReference type="InterPro" id="IPR049552">
    <property type="entry name" value="PKS_DH_N"/>
</dbReference>
<dbReference type="Gene3D" id="3.10.129.110">
    <property type="entry name" value="Polyketide synthase dehydratase"/>
    <property type="match status" value="1"/>
</dbReference>
<dbReference type="CDD" id="cd05274">
    <property type="entry name" value="KR_FAS_SDR_x"/>
    <property type="match status" value="1"/>
</dbReference>
<dbReference type="Proteomes" id="UP000326198">
    <property type="component" value="Unassembled WGS sequence"/>
</dbReference>
<dbReference type="InterPro" id="IPR009081">
    <property type="entry name" value="PP-bd_ACP"/>
</dbReference>
<dbReference type="InterPro" id="IPR036736">
    <property type="entry name" value="ACP-like_sf"/>
</dbReference>
<dbReference type="Gene3D" id="3.30.70.3290">
    <property type="match status" value="1"/>
</dbReference>
<dbReference type="InterPro" id="IPR020843">
    <property type="entry name" value="ER"/>
</dbReference>
<dbReference type="InterPro" id="IPR020807">
    <property type="entry name" value="PKS_DH"/>
</dbReference>
<evidence type="ECO:0000256" key="7">
    <source>
        <dbReference type="ARBA" id="ARBA00023315"/>
    </source>
</evidence>
<evidence type="ECO:0000256" key="4">
    <source>
        <dbReference type="ARBA" id="ARBA00022679"/>
    </source>
</evidence>
<dbReference type="Gene3D" id="3.40.366.10">
    <property type="entry name" value="Malonyl-Coenzyme A Acyl Carrier Protein, domain 2"/>
    <property type="match status" value="1"/>
</dbReference>
<dbReference type="InterPro" id="IPR016035">
    <property type="entry name" value="Acyl_Trfase/lysoPLipase"/>
</dbReference>
<dbReference type="PANTHER" id="PTHR43775:SF49">
    <property type="entry name" value="SYNTHASE, PUTATIVE (JCVI)-RELATED"/>
    <property type="match status" value="1"/>
</dbReference>
<dbReference type="GO" id="GO:1901336">
    <property type="term" value="P:lactone biosynthetic process"/>
    <property type="evidence" value="ECO:0007669"/>
    <property type="project" value="UniProtKB-ARBA"/>
</dbReference>
<dbReference type="SUPFAM" id="SSF50129">
    <property type="entry name" value="GroES-like"/>
    <property type="match status" value="1"/>
</dbReference>
<dbReference type="Pfam" id="PF08659">
    <property type="entry name" value="KR"/>
    <property type="match status" value="1"/>
</dbReference>
<dbReference type="GO" id="GO:0016491">
    <property type="term" value="F:oxidoreductase activity"/>
    <property type="evidence" value="ECO:0007669"/>
    <property type="project" value="InterPro"/>
</dbReference>
<dbReference type="GO" id="GO:0044550">
    <property type="term" value="P:secondary metabolite biosynthetic process"/>
    <property type="evidence" value="ECO:0007669"/>
    <property type="project" value="UniProtKB-ARBA"/>
</dbReference>
<dbReference type="SUPFAM" id="SSF47336">
    <property type="entry name" value="ACP-like"/>
    <property type="match status" value="1"/>
</dbReference>
<dbReference type="Pfam" id="PF00698">
    <property type="entry name" value="Acyl_transf_1"/>
    <property type="match status" value="1"/>
</dbReference>
<evidence type="ECO:0000313" key="12">
    <source>
        <dbReference type="Proteomes" id="UP000326198"/>
    </source>
</evidence>
<dbReference type="InterPro" id="IPR057326">
    <property type="entry name" value="KR_dom"/>
</dbReference>
<reference evidence="11 12" key="1">
    <citation type="submission" date="2019-04" db="EMBL/GenBank/DDBJ databases">
        <title>Friends and foes A comparative genomics studyof 23 Aspergillus species from section Flavi.</title>
        <authorList>
            <consortium name="DOE Joint Genome Institute"/>
            <person name="Kjaerbolling I."/>
            <person name="Vesth T."/>
            <person name="Frisvad J.C."/>
            <person name="Nybo J.L."/>
            <person name="Theobald S."/>
            <person name="Kildgaard S."/>
            <person name="Isbrandt T."/>
            <person name="Kuo A."/>
            <person name="Sato A."/>
            <person name="Lyhne E.K."/>
            <person name="Kogle M.E."/>
            <person name="Wiebenga A."/>
            <person name="Kun R.S."/>
            <person name="Lubbers R.J."/>
            <person name="Makela M.R."/>
            <person name="Barry K."/>
            <person name="Chovatia M."/>
            <person name="Clum A."/>
            <person name="Daum C."/>
            <person name="Haridas S."/>
            <person name="He G."/>
            <person name="LaButti K."/>
            <person name="Lipzen A."/>
            <person name="Mondo S."/>
            <person name="Riley R."/>
            <person name="Salamov A."/>
            <person name="Simmons B.A."/>
            <person name="Magnuson J.K."/>
            <person name="Henrissat B."/>
            <person name="Mortensen U.H."/>
            <person name="Larsen T.O."/>
            <person name="Devries R.P."/>
            <person name="Grigoriev I.V."/>
            <person name="Machida M."/>
            <person name="Baker S.E."/>
            <person name="Andersen M.R."/>
        </authorList>
    </citation>
    <scope>NUCLEOTIDE SEQUENCE [LARGE SCALE GENOMIC DNA]</scope>
    <source>
        <strain evidence="11 12">IBT 29228</strain>
    </source>
</reference>
<keyword evidence="2" id="KW-0597">Phosphoprotein</keyword>
<evidence type="ECO:0000256" key="3">
    <source>
        <dbReference type="ARBA" id="ARBA00022603"/>
    </source>
</evidence>
<evidence type="ECO:0000256" key="8">
    <source>
        <dbReference type="PROSITE-ProRule" id="PRU01363"/>
    </source>
</evidence>
<evidence type="ECO:0000256" key="5">
    <source>
        <dbReference type="ARBA" id="ARBA00022857"/>
    </source>
</evidence>
<dbReference type="SMART" id="SM00826">
    <property type="entry name" value="PKS_DH"/>
    <property type="match status" value="1"/>
</dbReference>
<evidence type="ECO:0000256" key="2">
    <source>
        <dbReference type="ARBA" id="ARBA00022553"/>
    </source>
</evidence>
<feature type="region of interest" description="C-terminal hotdog fold" evidence="8">
    <location>
        <begin position="311"/>
        <end position="457"/>
    </location>
</feature>
<dbReference type="PANTHER" id="PTHR43775">
    <property type="entry name" value="FATTY ACID SYNTHASE"/>
    <property type="match status" value="1"/>
</dbReference>
<dbReference type="SMART" id="SM00829">
    <property type="entry name" value="PKS_ER"/>
    <property type="match status" value="1"/>
</dbReference>
<dbReference type="FunFam" id="3.40.50.720:FF:000209">
    <property type="entry name" value="Polyketide synthase Pks12"/>
    <property type="match status" value="1"/>
</dbReference>
<dbReference type="Pfam" id="PF21089">
    <property type="entry name" value="PKS_DH_N"/>
    <property type="match status" value="1"/>
</dbReference>
<keyword evidence="7" id="KW-0012">Acyltransferase</keyword>
<dbReference type="Pfam" id="PF14765">
    <property type="entry name" value="PS-DH"/>
    <property type="match status" value="1"/>
</dbReference>
<dbReference type="EMBL" id="ML736169">
    <property type="protein sequence ID" value="KAE8381626.1"/>
    <property type="molecule type" value="Genomic_DNA"/>
</dbReference>
<dbReference type="OrthoDB" id="329835at2759"/>
<dbReference type="CDD" id="cd02440">
    <property type="entry name" value="AdoMet_MTases"/>
    <property type="match status" value="1"/>
</dbReference>
<feature type="active site" description="Proton donor; for dehydratase activity" evidence="8">
    <location>
        <position position="373"/>
    </location>
</feature>
<keyword evidence="12" id="KW-1185">Reference proteome</keyword>
<protein>
    <submittedName>
        <fullName evidence="11">KR-domain-containing protein</fullName>
    </submittedName>
</protein>
<keyword evidence="6" id="KW-0511">Multifunctional enzyme</keyword>
<dbReference type="CDD" id="cd05195">
    <property type="entry name" value="enoyl_red"/>
    <property type="match status" value="1"/>
</dbReference>
<dbReference type="Gene3D" id="3.90.180.10">
    <property type="entry name" value="Medium-chain alcohol dehydrogenases, catalytic domain"/>
    <property type="match status" value="1"/>
</dbReference>
<evidence type="ECO:0000256" key="1">
    <source>
        <dbReference type="ARBA" id="ARBA00022450"/>
    </source>
</evidence>
<dbReference type="InterPro" id="IPR042104">
    <property type="entry name" value="PKS_dehydratase_sf"/>
</dbReference>
<keyword evidence="3" id="KW-0489">Methyltransferase</keyword>
<dbReference type="Pfam" id="PF08240">
    <property type="entry name" value="ADH_N"/>
    <property type="match status" value="1"/>
</dbReference>
<dbReference type="InterPro" id="IPR001227">
    <property type="entry name" value="Ac_transferase_dom_sf"/>
</dbReference>
<gene>
    <name evidence="11" type="ORF">BDV26DRAFT_278628</name>
</gene>
<feature type="active site" description="Proton acceptor; for dehydratase activity" evidence="8">
    <location>
        <position position="205"/>
    </location>
</feature>
<dbReference type="InterPro" id="IPR029063">
    <property type="entry name" value="SAM-dependent_MTases_sf"/>
</dbReference>
<dbReference type="PROSITE" id="PS50075">
    <property type="entry name" value="CARRIER"/>
    <property type="match status" value="1"/>
</dbReference>
<evidence type="ECO:0000313" key="11">
    <source>
        <dbReference type="EMBL" id="KAE8381626.1"/>
    </source>
</evidence>
<dbReference type="GO" id="GO:0004312">
    <property type="term" value="F:fatty acid synthase activity"/>
    <property type="evidence" value="ECO:0007669"/>
    <property type="project" value="TreeGrafter"/>
</dbReference>
<proteinExistence type="predicted"/>
<dbReference type="InterPro" id="IPR020806">
    <property type="entry name" value="PKS_PP-bd"/>
</dbReference>
<feature type="domain" description="PKS/mFAS DH" evidence="10">
    <location>
        <begin position="173"/>
        <end position="457"/>
    </location>
</feature>
<dbReference type="Pfam" id="PF13602">
    <property type="entry name" value="ADH_zinc_N_2"/>
    <property type="match status" value="1"/>
</dbReference>
<dbReference type="PROSITE" id="PS52019">
    <property type="entry name" value="PKS_MFAS_DH"/>
    <property type="match status" value="1"/>
</dbReference>
<keyword evidence="5" id="KW-0521">NADP</keyword>
<dbReference type="GO" id="GO:0032259">
    <property type="term" value="P:methylation"/>
    <property type="evidence" value="ECO:0007669"/>
    <property type="project" value="UniProtKB-KW"/>
</dbReference>
<dbReference type="InterPro" id="IPR013968">
    <property type="entry name" value="PKS_KR"/>
</dbReference>
<name>A0A5N7BIL3_9EURO</name>
<sequence>MAEIGPIFEEMIRGRAVACTSQIPMYSTVLGRALTQSDKLDSRYWRNNLEGPVLFSTTVQAALHGWQNKSVCFVEVGPHSPLSGPLRQIFQAAKHKPTPLYVPTLRKNQDQSTNIVQSAGRMFLNGIKVSLSALNGRGTVLSDLPPYPWDYSARSWMESRITKGWRMRQHAHHELLGSRVLESTDLEPSWRNILRLEDSQWLCDHKFSGCIVYPSAGHIAAVGEAIRQITGETRYVIRNLFIKNALILDAQDEVELFTTLRPVTLTDVLDSEWFQFTICSYNGIEWRKHCAGQITTAHCPVPAGEPATALLRHVDSGLWYRSLRDLGLDYGPYFQGLANVTADPVSRVSSGIIRTTMPLEQIESYAVHPTVIDKALQLITVAAVRGIARQMDRVAIPISIDRVYCGLGHSNELSAQATCRSTANGSFTGDSIAVGPTEVILDIQGVKAFGMDAETHGDGPDDGLSSARIEWQPDIEFVSSLTNFLPPAPPRMERALHLLEQTCTLQLMMTYRSIENITPAAPHLLKYKRWLAQRMEQIQKAEYTLVSEAQEWIGMSPEQQISLHTSLSSQLEDICPSNDLLFMNRFSQRIVRSVEDIFRGNASTVEVIMADNGLEEFYNALSYPSDYKPFLSSLGHSRPLMRVLEIGAGTGGMTASTLQGLETANGVRMFSEYVFTDISQGFFTAGRERFKNVPGITFKTLDISQDPITQGFGEASFDLIVCSNVLHATPSLQATLSHVRRLLVPGGYLFLQELCPNTSLVDSIMGLLEGWWVGEGDGRKDQPYVSPTRWDEELRMAGFTGAEAVACDNQAPYQFNANIISRVPVDKPTGECVSFLHEGVITDSARLIEQAFVEQGYRVSWCSLASPSGENIVSLLDLDRPFFDKISEDSFTLFQDFISRAAPTSIMWVTKSIQMQCDDPRWSQCLAIARSIRLELSIPFATVEMNAVQPSTSKCVAQVYQKIQSALVSGLEPDYEYSVWDDSVYTSRYYHTDLSARVATLGCTTKAKRLEIGTTGLLDSLHWVQDETSDPGPGELEVDVRYGALNFKDMMVAMGFLGQKDDLGCEATGIVRKVGPGPHSQDFQVGDRIFVFRSSAFRTSFVAKSIQCCKVPPELSLEDAVTLPCVYATAVYALVTIGQVARGQSVLIHSACGGVGLAAIQVCRMLGAEIFATVGSDIKAQYLVDHHQIPRCRIFNSRSTSFKDDVMRETAGQGVDLVLNSLSGECLHASWECVAEFGKMVEIGKRDMIGHGTLNMDPFLGNRSFFGVDLHQMALQKPAELSRVLREVIHYVQQGQLTPIKPKTIFEAEEAQAAFKYMQTGQHMGKIILRFPEDPAQLPLSTAEAPLSLLPGVSYLLIGGLGGLGRAVSRWMVEQGARSLVFLSRSGSRFAGFDPFRAELNAMGCSITVVAGDVSNSDDVKRALGACPHPVAGVIQMAMVLRDQTFEKMTHDEWAGAISPKVQGTWNLYHALHDLKLDFFVVFGSLVGRFANIGQANYGAANCFLDAFTKFTRARGFPAAVLDLGAMKDVGYVSENPDILERCAKAGIQPLGERQLVRALHAAIAQARAPDTVDQDDDLSSVIIGLLPLATEHQRATYQSDLRLALFSQGDTRCENGESSQTDALYQFLVNAERDPAILDLQSSLDFLTLEIARLVRAGSEDEESIEAAAEILVDSLMSIEIRSWLRKRLNIDVPTIKIAKAKNIGGLSKLIIEELSEKLRPKDALPAERE</sequence>
<evidence type="ECO:0000259" key="10">
    <source>
        <dbReference type="PROSITE" id="PS52019"/>
    </source>
</evidence>
<dbReference type="GO" id="GO:0006633">
    <property type="term" value="P:fatty acid biosynthetic process"/>
    <property type="evidence" value="ECO:0007669"/>
    <property type="project" value="TreeGrafter"/>
</dbReference>
<dbReference type="Pfam" id="PF08242">
    <property type="entry name" value="Methyltransf_12"/>
    <property type="match status" value="1"/>
</dbReference>
<keyword evidence="4" id="KW-0808">Transferase</keyword>
<organism evidence="11 12">
    <name type="scientific">Aspergillus bertholletiae</name>
    <dbReference type="NCBI Taxonomy" id="1226010"/>
    <lineage>
        <taxon>Eukaryota</taxon>
        <taxon>Fungi</taxon>
        <taxon>Dikarya</taxon>
        <taxon>Ascomycota</taxon>
        <taxon>Pezizomycotina</taxon>
        <taxon>Eurotiomycetes</taxon>
        <taxon>Eurotiomycetidae</taxon>
        <taxon>Eurotiales</taxon>
        <taxon>Aspergillaceae</taxon>
        <taxon>Aspergillus</taxon>
        <taxon>Aspergillus subgen. Circumdati</taxon>
    </lineage>
</organism>
<dbReference type="InterPro" id="IPR036291">
    <property type="entry name" value="NAD(P)-bd_dom_sf"/>
</dbReference>
<evidence type="ECO:0000256" key="6">
    <source>
        <dbReference type="ARBA" id="ARBA00023268"/>
    </source>
</evidence>
<keyword evidence="1" id="KW-0596">Phosphopantetheine</keyword>
<dbReference type="GO" id="GO:0031177">
    <property type="term" value="F:phosphopantetheine binding"/>
    <property type="evidence" value="ECO:0007669"/>
    <property type="project" value="InterPro"/>
</dbReference>
<dbReference type="SUPFAM" id="SSF53335">
    <property type="entry name" value="S-adenosyl-L-methionine-dependent methyltransferases"/>
    <property type="match status" value="1"/>
</dbReference>
<evidence type="ECO:0000259" key="9">
    <source>
        <dbReference type="PROSITE" id="PS50075"/>
    </source>
</evidence>
<dbReference type="SUPFAM" id="SSF52151">
    <property type="entry name" value="FabD/lysophospholipase-like"/>
    <property type="match status" value="1"/>
</dbReference>
<dbReference type="SMART" id="SM00823">
    <property type="entry name" value="PKS_PP"/>
    <property type="match status" value="1"/>
</dbReference>
<dbReference type="SMART" id="SM00822">
    <property type="entry name" value="PKS_KR"/>
    <property type="match status" value="1"/>
</dbReference>
<dbReference type="GO" id="GO:0008168">
    <property type="term" value="F:methyltransferase activity"/>
    <property type="evidence" value="ECO:0007669"/>
    <property type="project" value="UniProtKB-KW"/>
</dbReference>
<dbReference type="InterPro" id="IPR049900">
    <property type="entry name" value="PKS_mFAS_DH"/>
</dbReference>
<dbReference type="Gene3D" id="3.40.50.150">
    <property type="entry name" value="Vaccinia Virus protein VP39"/>
    <property type="match status" value="1"/>
</dbReference>
<accession>A0A5N7BIL3</accession>